<organism evidence="8 9">
    <name type="scientific">Rhododendron simsii</name>
    <name type="common">Sims's rhododendron</name>
    <dbReference type="NCBI Taxonomy" id="118357"/>
    <lineage>
        <taxon>Eukaryota</taxon>
        <taxon>Viridiplantae</taxon>
        <taxon>Streptophyta</taxon>
        <taxon>Embryophyta</taxon>
        <taxon>Tracheophyta</taxon>
        <taxon>Spermatophyta</taxon>
        <taxon>Magnoliopsida</taxon>
        <taxon>eudicotyledons</taxon>
        <taxon>Gunneridae</taxon>
        <taxon>Pentapetalae</taxon>
        <taxon>asterids</taxon>
        <taxon>Ericales</taxon>
        <taxon>Ericaceae</taxon>
        <taxon>Ericoideae</taxon>
        <taxon>Rhodoreae</taxon>
        <taxon>Rhododendron</taxon>
    </lineage>
</organism>
<keyword evidence="3" id="KW-0238">DNA-binding</keyword>
<evidence type="ECO:0000256" key="1">
    <source>
        <dbReference type="ARBA" id="ARBA00004123"/>
    </source>
</evidence>
<dbReference type="Gene3D" id="2.40.330.10">
    <property type="entry name" value="DNA-binding pseudobarrel domain"/>
    <property type="match status" value="2"/>
</dbReference>
<keyword evidence="9" id="KW-1185">Reference proteome</keyword>
<dbReference type="OrthoDB" id="623918at2759"/>
<keyword evidence="2" id="KW-0805">Transcription regulation</keyword>
<feature type="domain" description="TF-B3" evidence="7">
    <location>
        <begin position="393"/>
        <end position="488"/>
    </location>
</feature>
<evidence type="ECO:0000256" key="3">
    <source>
        <dbReference type="ARBA" id="ARBA00023125"/>
    </source>
</evidence>
<dbReference type="PANTHER" id="PTHR31920:SF37">
    <property type="entry name" value="B3 DOMAIN-CONTAINING TRANSCRIPTION FACTOR VRN1"/>
    <property type="match status" value="1"/>
</dbReference>
<name>A0A834GWI2_RHOSS</name>
<dbReference type="PANTHER" id="PTHR31920">
    <property type="entry name" value="B3 DOMAIN-CONTAINING"/>
    <property type="match status" value="1"/>
</dbReference>
<keyword evidence="5" id="KW-0539">Nucleus</keyword>
<proteinExistence type="predicted"/>
<evidence type="ECO:0000313" key="9">
    <source>
        <dbReference type="Proteomes" id="UP000626092"/>
    </source>
</evidence>
<protein>
    <recommendedName>
        <fullName evidence="7">TF-B3 domain-containing protein</fullName>
    </recommendedName>
</protein>
<evidence type="ECO:0000259" key="7">
    <source>
        <dbReference type="PROSITE" id="PS50863"/>
    </source>
</evidence>
<dbReference type="InterPro" id="IPR050655">
    <property type="entry name" value="Plant_B3_domain"/>
</dbReference>
<comment type="caution">
    <text evidence="8">The sequence shown here is derived from an EMBL/GenBank/DDBJ whole genome shotgun (WGS) entry which is preliminary data.</text>
</comment>
<dbReference type="InterPro" id="IPR003340">
    <property type="entry name" value="B3_DNA-bd"/>
</dbReference>
<dbReference type="AlphaFoldDB" id="A0A834GWI2"/>
<dbReference type="SUPFAM" id="SSF101936">
    <property type="entry name" value="DNA-binding pseudobarrel domain"/>
    <property type="match status" value="2"/>
</dbReference>
<dbReference type="PROSITE" id="PS50863">
    <property type="entry name" value="B3"/>
    <property type="match status" value="2"/>
</dbReference>
<gene>
    <name evidence="8" type="ORF">RHSIM_Rhsim05G0079100</name>
</gene>
<feature type="compositionally biased region" description="Basic and acidic residues" evidence="6">
    <location>
        <begin position="339"/>
        <end position="351"/>
    </location>
</feature>
<evidence type="ECO:0000256" key="2">
    <source>
        <dbReference type="ARBA" id="ARBA00023015"/>
    </source>
</evidence>
<dbReference type="CDD" id="cd10017">
    <property type="entry name" value="B3_DNA"/>
    <property type="match status" value="2"/>
</dbReference>
<comment type="subcellular location">
    <subcellularLocation>
        <location evidence="1">Nucleus</location>
    </subcellularLocation>
</comment>
<evidence type="ECO:0000256" key="5">
    <source>
        <dbReference type="ARBA" id="ARBA00023242"/>
    </source>
</evidence>
<evidence type="ECO:0000256" key="6">
    <source>
        <dbReference type="SAM" id="MobiDB-lite"/>
    </source>
</evidence>
<reference evidence="8" key="1">
    <citation type="submission" date="2019-11" db="EMBL/GenBank/DDBJ databases">
        <authorList>
            <person name="Liu Y."/>
            <person name="Hou J."/>
            <person name="Li T.-Q."/>
            <person name="Guan C.-H."/>
            <person name="Wu X."/>
            <person name="Wu H.-Z."/>
            <person name="Ling F."/>
            <person name="Zhang R."/>
            <person name="Shi X.-G."/>
            <person name="Ren J.-P."/>
            <person name="Chen E.-F."/>
            <person name="Sun J.-M."/>
        </authorList>
    </citation>
    <scope>NUCLEOTIDE SEQUENCE</scope>
    <source>
        <strain evidence="8">Adult_tree_wgs_1</strain>
        <tissue evidence="8">Leaves</tissue>
    </source>
</reference>
<keyword evidence="4" id="KW-0804">Transcription</keyword>
<feature type="domain" description="TF-B3" evidence="7">
    <location>
        <begin position="129"/>
        <end position="207"/>
    </location>
</feature>
<dbReference type="EMBL" id="WJXA01000005">
    <property type="protein sequence ID" value="KAF7143143.1"/>
    <property type="molecule type" value="Genomic_DNA"/>
</dbReference>
<dbReference type="GO" id="GO:0005634">
    <property type="term" value="C:nucleus"/>
    <property type="evidence" value="ECO:0007669"/>
    <property type="project" value="UniProtKB-SubCell"/>
</dbReference>
<sequence>MRHHGELGDPGHRRPSFPSNESSIFYRMIVPSIIHDKKLQKDYATEKVSRLVKRTDCKAFIRFTSGGYRYRTLSPRRDVEGHHRCSAKDCLGKRGYRVFNGPGVGAHHVGLSPRPIPGTGLDLPFMIPLKIPGKFTNMIRNDLRVVATLTTPNGCVWQVGLQKIDNKFWFTNGWNEFVEHQCIRVGYLLIFTYEGNSVFRVNIFDIASSEIKYQYNTMSSSQGPNYGNRCPVPYMEEAEDDVFQTLASFENKGFPETVDQQRLGKNGDPPLLQNLVKSFFDSDLANGEHDKSKSSSGRSTRDIGIQCNNSELMKSVYEIRVQSLNQIPVKPKKRKRGTGSREVEASAKRGSEVQTPGTETDRTFLRKWRVVTPEEKERVLNASKMFLSENPLCRVILRRSYVYKGIGLHMPSSFAEKYLGGVSGFIILQVSDGEKWPVKCMWRDGSAKLSKGWPEFVRDNKLEEGDVCVFELIKVEDIVLRVTIFRVVEDAGPVNQLPKEHLERTSQFVIDYNLNR</sequence>
<evidence type="ECO:0000256" key="4">
    <source>
        <dbReference type="ARBA" id="ARBA00023163"/>
    </source>
</evidence>
<feature type="region of interest" description="Disordered" evidence="6">
    <location>
        <begin position="328"/>
        <end position="358"/>
    </location>
</feature>
<evidence type="ECO:0000313" key="8">
    <source>
        <dbReference type="EMBL" id="KAF7143143.1"/>
    </source>
</evidence>
<dbReference type="Proteomes" id="UP000626092">
    <property type="component" value="Unassembled WGS sequence"/>
</dbReference>
<dbReference type="InterPro" id="IPR015300">
    <property type="entry name" value="DNA-bd_pseudobarrel_sf"/>
</dbReference>
<dbReference type="GO" id="GO:0003677">
    <property type="term" value="F:DNA binding"/>
    <property type="evidence" value="ECO:0007669"/>
    <property type="project" value="UniProtKB-KW"/>
</dbReference>
<dbReference type="Pfam" id="PF02362">
    <property type="entry name" value="B3"/>
    <property type="match status" value="2"/>
</dbReference>
<accession>A0A834GWI2</accession>
<dbReference type="SMART" id="SM01019">
    <property type="entry name" value="B3"/>
    <property type="match status" value="2"/>
</dbReference>